<protein>
    <submittedName>
        <fullName evidence="2">Phosphatidylserine synthase</fullName>
    </submittedName>
</protein>
<name>A0AC35FR37_9BILA</name>
<accession>A0AC35FR37</accession>
<proteinExistence type="predicted"/>
<evidence type="ECO:0000313" key="1">
    <source>
        <dbReference type="Proteomes" id="UP000887580"/>
    </source>
</evidence>
<organism evidence="1 2">
    <name type="scientific">Panagrolaimus sp. PS1159</name>
    <dbReference type="NCBI Taxonomy" id="55785"/>
    <lineage>
        <taxon>Eukaryota</taxon>
        <taxon>Metazoa</taxon>
        <taxon>Ecdysozoa</taxon>
        <taxon>Nematoda</taxon>
        <taxon>Chromadorea</taxon>
        <taxon>Rhabditida</taxon>
        <taxon>Tylenchina</taxon>
        <taxon>Panagrolaimomorpha</taxon>
        <taxon>Panagrolaimoidea</taxon>
        <taxon>Panagrolaimidae</taxon>
        <taxon>Panagrolaimus</taxon>
    </lineage>
</organism>
<evidence type="ECO:0000313" key="2">
    <source>
        <dbReference type="WBParaSite" id="PS1159_v2.g2004.t1"/>
    </source>
</evidence>
<sequence>MSDDGCITKQEAAELLKAVEEDEFHDDDEHENEENVSAATLKKNDDFRESMSKSDLDRQHFAYVNERVVNDITLDILYKPHTITILALLCAFLLYKAFSLTEDKTESNIYHGIQATAVLFLVISALVFPNGPFIRPHPMIWRLVFGLSVMYVMLLQFTLFQNFSDVKAALTWIDPELGKDELIEKEYAINCSDVSIERIWSHMDIFAVGHFLGWAMKALLIRHSIICWYISISWELTEVVFAHLLPNFQECWWDALFLDIILCNGLGIFCGLGICKMLEMRTFYWESIKNIRTTRGKFKRAVLQFTPESWIKVDWFNSFAIRRILALYLFIMIWLASELNTFFLKHVFAVDTSHPVVFWRIILIGLISAPTIRQYYVYVTDPKVKRLGMQCWMYCAVTALEAAVCVKFGRNQLPALKLTFICAWIFILAIGTVFCVWLSVWWASYSSQTKGVRIQGGLKRHCYLDSSFENLGTIGEDVRRRRKELKISESDLH</sequence>
<dbReference type="WBParaSite" id="PS1159_v2.g2004.t1">
    <property type="protein sequence ID" value="PS1159_v2.g2004.t1"/>
    <property type="gene ID" value="PS1159_v2.g2004"/>
</dbReference>
<reference evidence="2" key="1">
    <citation type="submission" date="2022-11" db="UniProtKB">
        <authorList>
            <consortium name="WormBaseParasite"/>
        </authorList>
    </citation>
    <scope>IDENTIFICATION</scope>
</reference>
<dbReference type="Proteomes" id="UP000887580">
    <property type="component" value="Unplaced"/>
</dbReference>